<keyword evidence="1" id="KW-0645">Protease</keyword>
<proteinExistence type="predicted"/>
<dbReference type="GO" id="GO:0046872">
    <property type="term" value="F:metal ion binding"/>
    <property type="evidence" value="ECO:0007669"/>
    <property type="project" value="UniProtKB-KW"/>
</dbReference>
<dbReference type="Proteomes" id="UP000286100">
    <property type="component" value="Unassembled WGS sequence"/>
</dbReference>
<evidence type="ECO:0000256" key="5">
    <source>
        <dbReference type="ARBA" id="ARBA00023049"/>
    </source>
</evidence>
<name>A0A418W6K1_9SPHN</name>
<dbReference type="AlphaFoldDB" id="A0A418W6K1"/>
<evidence type="ECO:0000256" key="4">
    <source>
        <dbReference type="ARBA" id="ARBA00022833"/>
    </source>
</evidence>
<evidence type="ECO:0000256" key="2">
    <source>
        <dbReference type="ARBA" id="ARBA00022723"/>
    </source>
</evidence>
<dbReference type="PROSITE" id="PS50249">
    <property type="entry name" value="MPN"/>
    <property type="match status" value="1"/>
</dbReference>
<keyword evidence="2" id="KW-0479">Metal-binding</keyword>
<evidence type="ECO:0000313" key="7">
    <source>
        <dbReference type="EMBL" id="RJF85661.1"/>
    </source>
</evidence>
<keyword evidence="4" id="KW-0862">Zinc</keyword>
<dbReference type="Pfam" id="PF04002">
    <property type="entry name" value="RadC"/>
    <property type="match status" value="1"/>
</dbReference>
<gene>
    <name evidence="7" type="ORF">D3876_17315</name>
</gene>
<sequence length="182" mass="19192">MAAPAPLAKPLSASSEMDAISGDSSRFAAAFASSDRANPGFWGGSRGDVSHGGAAHMRRRFESSAAAIAFLGPGMARMRCEMLCVAHLDSDDGLIGLRLRYARRVDRVDLPIRTIVADALALQSAALIVAHNHPGGIAEPSSADLAATRTLADVVRPLGLWLHDHLVFAERCCFSFRGAGLL</sequence>
<accession>A0A418W6K1</accession>
<dbReference type="InterPro" id="IPR025657">
    <property type="entry name" value="RadC_JAB"/>
</dbReference>
<dbReference type="PANTHER" id="PTHR30471">
    <property type="entry name" value="DNA REPAIR PROTEIN RADC"/>
    <property type="match status" value="1"/>
</dbReference>
<reference evidence="7 8" key="1">
    <citation type="submission" date="2018-09" db="EMBL/GenBank/DDBJ databases">
        <authorList>
            <person name="Zhu H."/>
        </authorList>
    </citation>
    <scope>NUCLEOTIDE SEQUENCE [LARGE SCALE GENOMIC DNA]</scope>
    <source>
        <strain evidence="7 8">K2R01-6</strain>
    </source>
</reference>
<feature type="domain" description="MPN" evidence="6">
    <location>
        <begin position="60"/>
        <end position="182"/>
    </location>
</feature>
<dbReference type="EMBL" id="QYUM01000004">
    <property type="protein sequence ID" value="RJF85661.1"/>
    <property type="molecule type" value="Genomic_DNA"/>
</dbReference>
<comment type="caution">
    <text evidence="7">The sequence shown here is derived from an EMBL/GenBank/DDBJ whole genome shotgun (WGS) entry which is preliminary data.</text>
</comment>
<dbReference type="Gene3D" id="3.40.140.10">
    <property type="entry name" value="Cytidine Deaminase, domain 2"/>
    <property type="match status" value="1"/>
</dbReference>
<evidence type="ECO:0000256" key="3">
    <source>
        <dbReference type="ARBA" id="ARBA00022801"/>
    </source>
</evidence>
<keyword evidence="5" id="KW-0482">Metalloprotease</keyword>
<keyword evidence="8" id="KW-1185">Reference proteome</keyword>
<evidence type="ECO:0000256" key="1">
    <source>
        <dbReference type="ARBA" id="ARBA00022670"/>
    </source>
</evidence>
<dbReference type="InterPro" id="IPR037518">
    <property type="entry name" value="MPN"/>
</dbReference>
<organism evidence="7 8">
    <name type="scientific">Sphingomonas cavernae</name>
    <dbReference type="NCBI Taxonomy" id="2320861"/>
    <lineage>
        <taxon>Bacteria</taxon>
        <taxon>Pseudomonadati</taxon>
        <taxon>Pseudomonadota</taxon>
        <taxon>Alphaproteobacteria</taxon>
        <taxon>Sphingomonadales</taxon>
        <taxon>Sphingomonadaceae</taxon>
        <taxon>Sphingomonas</taxon>
    </lineage>
</organism>
<evidence type="ECO:0000259" key="6">
    <source>
        <dbReference type="PROSITE" id="PS50249"/>
    </source>
</evidence>
<dbReference type="GO" id="GO:0008237">
    <property type="term" value="F:metallopeptidase activity"/>
    <property type="evidence" value="ECO:0007669"/>
    <property type="project" value="UniProtKB-KW"/>
</dbReference>
<dbReference type="OrthoDB" id="152963at2"/>
<dbReference type="InterPro" id="IPR001405">
    <property type="entry name" value="UPF0758"/>
</dbReference>
<protein>
    <recommendedName>
        <fullName evidence="6">MPN domain-containing protein</fullName>
    </recommendedName>
</protein>
<keyword evidence="3" id="KW-0378">Hydrolase</keyword>
<dbReference type="PANTHER" id="PTHR30471:SF3">
    <property type="entry name" value="UPF0758 PROTEIN YEES-RELATED"/>
    <property type="match status" value="1"/>
</dbReference>
<evidence type="ECO:0000313" key="8">
    <source>
        <dbReference type="Proteomes" id="UP000286100"/>
    </source>
</evidence>
<dbReference type="GO" id="GO:0006508">
    <property type="term" value="P:proteolysis"/>
    <property type="evidence" value="ECO:0007669"/>
    <property type="project" value="UniProtKB-KW"/>
</dbReference>